<accession>A0ABS6BKH8</accession>
<feature type="domain" description="CENP-V/GFA" evidence="1">
    <location>
        <begin position="7"/>
        <end position="120"/>
    </location>
</feature>
<protein>
    <submittedName>
        <fullName evidence="2">GFA family protein</fullName>
    </submittedName>
</protein>
<evidence type="ECO:0000259" key="1">
    <source>
        <dbReference type="PROSITE" id="PS51891"/>
    </source>
</evidence>
<name>A0ABS6BKH8_9SPHN</name>
<evidence type="ECO:0000313" key="2">
    <source>
        <dbReference type="EMBL" id="MBU3078357.1"/>
    </source>
</evidence>
<organism evidence="2 3">
    <name type="scientific">Sphingomonas quercus</name>
    <dbReference type="NCBI Taxonomy" id="2842451"/>
    <lineage>
        <taxon>Bacteria</taxon>
        <taxon>Pseudomonadati</taxon>
        <taxon>Pseudomonadota</taxon>
        <taxon>Alphaproteobacteria</taxon>
        <taxon>Sphingomonadales</taxon>
        <taxon>Sphingomonadaceae</taxon>
        <taxon>Sphingomonas</taxon>
    </lineage>
</organism>
<evidence type="ECO:0000313" key="3">
    <source>
        <dbReference type="Proteomes" id="UP000776276"/>
    </source>
</evidence>
<dbReference type="Pfam" id="PF04828">
    <property type="entry name" value="GFA"/>
    <property type="match status" value="1"/>
</dbReference>
<comment type="caution">
    <text evidence="2">The sequence shown here is derived from an EMBL/GenBank/DDBJ whole genome shotgun (WGS) entry which is preliminary data.</text>
</comment>
<dbReference type="RefSeq" id="WP_216324445.1">
    <property type="nucleotide sequence ID" value="NZ_JAHKRT010000005.1"/>
</dbReference>
<dbReference type="PANTHER" id="PTHR33337:SF40">
    <property type="entry name" value="CENP-V_GFA DOMAIN-CONTAINING PROTEIN-RELATED"/>
    <property type="match status" value="1"/>
</dbReference>
<keyword evidence="3" id="KW-1185">Reference proteome</keyword>
<reference evidence="2 3" key="1">
    <citation type="submission" date="2021-06" db="EMBL/GenBank/DDBJ databases">
        <title>Sphingomonas sp. XMGL2, whole genome shotgun sequencing project.</title>
        <authorList>
            <person name="Zhao G."/>
            <person name="Shen L."/>
        </authorList>
    </citation>
    <scope>NUCLEOTIDE SEQUENCE [LARGE SCALE GENOMIC DNA]</scope>
    <source>
        <strain evidence="2 3">XMGL2</strain>
    </source>
</reference>
<proteinExistence type="predicted"/>
<dbReference type="PROSITE" id="PS51891">
    <property type="entry name" value="CENP_V_GFA"/>
    <property type="match status" value="1"/>
</dbReference>
<dbReference type="EMBL" id="JAHKRT010000005">
    <property type="protein sequence ID" value="MBU3078357.1"/>
    <property type="molecule type" value="Genomic_DNA"/>
</dbReference>
<dbReference type="Proteomes" id="UP000776276">
    <property type="component" value="Unassembled WGS sequence"/>
</dbReference>
<sequence>MTEARIMRGGCQCGAARYAATIRDPAGYLCHCTMCRRATGGVSIAFTNVAQADLQWESGPDWYRSSPIAERPFCARCGTPLGFRYLDSDRIDLTIGSFDEPQFFHPTQHFAMESALHAWLDTSALPGKRSDEHQPLVDRWMNAVGKLPD</sequence>
<dbReference type="InterPro" id="IPR006913">
    <property type="entry name" value="CENP-V/GFA"/>
</dbReference>
<dbReference type="PANTHER" id="PTHR33337">
    <property type="entry name" value="GFA DOMAIN-CONTAINING PROTEIN"/>
    <property type="match status" value="1"/>
</dbReference>
<gene>
    <name evidence="2" type="ORF">KOF26_10795</name>
</gene>